<organism evidence="1 2">
    <name type="scientific">Erythroxylum novogranatense</name>
    <dbReference type="NCBI Taxonomy" id="1862640"/>
    <lineage>
        <taxon>Eukaryota</taxon>
        <taxon>Viridiplantae</taxon>
        <taxon>Streptophyta</taxon>
        <taxon>Embryophyta</taxon>
        <taxon>Tracheophyta</taxon>
        <taxon>Spermatophyta</taxon>
        <taxon>Magnoliopsida</taxon>
        <taxon>eudicotyledons</taxon>
        <taxon>Gunneridae</taxon>
        <taxon>Pentapetalae</taxon>
        <taxon>rosids</taxon>
        <taxon>fabids</taxon>
        <taxon>Malpighiales</taxon>
        <taxon>Erythroxylaceae</taxon>
        <taxon>Erythroxylum</taxon>
    </lineage>
</organism>
<evidence type="ECO:0000313" key="1">
    <source>
        <dbReference type="EMBL" id="KAJ8752517.1"/>
    </source>
</evidence>
<dbReference type="PANTHER" id="PTHR35276">
    <property type="entry name" value="S-ADENOSYL-L-METHIONINE-DEPENDENT METHYLTRANSFERASES SUPERFAMILY PROTEIN"/>
    <property type="match status" value="1"/>
</dbReference>
<reference evidence="1 2" key="1">
    <citation type="submission" date="2021-09" db="EMBL/GenBank/DDBJ databases">
        <title>Genomic insights and catalytic innovation underlie evolution of tropane alkaloids biosynthesis.</title>
        <authorList>
            <person name="Wang Y.-J."/>
            <person name="Tian T."/>
            <person name="Huang J.-P."/>
            <person name="Huang S.-X."/>
        </authorList>
    </citation>
    <scope>NUCLEOTIDE SEQUENCE [LARGE SCALE GENOMIC DNA]</scope>
    <source>
        <strain evidence="1">KIB-2018</strain>
        <tissue evidence="1">Leaf</tissue>
    </source>
</reference>
<name>A0AAV8SJX8_9ROSI</name>
<proteinExistence type="predicted"/>
<keyword evidence="2" id="KW-1185">Reference proteome</keyword>
<evidence type="ECO:0000313" key="2">
    <source>
        <dbReference type="Proteomes" id="UP001159364"/>
    </source>
</evidence>
<dbReference type="SUPFAM" id="SSF53335">
    <property type="entry name" value="S-adenosyl-L-methionine-dependent methyltransferases"/>
    <property type="match status" value="1"/>
</dbReference>
<dbReference type="InterPro" id="IPR029063">
    <property type="entry name" value="SAM-dependent_MTases_sf"/>
</dbReference>
<gene>
    <name evidence="1" type="ORF">K2173_004805</name>
</gene>
<dbReference type="AlphaFoldDB" id="A0AAV8SJX8"/>
<comment type="caution">
    <text evidence="1">The sequence shown here is derived from an EMBL/GenBank/DDBJ whole genome shotgun (WGS) entry which is preliminary data.</text>
</comment>
<dbReference type="EMBL" id="JAIWQS010000010">
    <property type="protein sequence ID" value="KAJ8752517.1"/>
    <property type="molecule type" value="Genomic_DNA"/>
</dbReference>
<dbReference type="PANTHER" id="PTHR35276:SF1">
    <property type="entry name" value="TRNA (MNM(5)S(2)U34)-METHYLTRANSFERASE, CHLOROPLASTIC"/>
    <property type="match status" value="1"/>
</dbReference>
<accession>A0AAV8SJX8</accession>
<dbReference type="Gene3D" id="3.40.50.150">
    <property type="entry name" value="Vaccinia Virus protein VP39"/>
    <property type="match status" value="1"/>
</dbReference>
<sequence>MARYLKTRQTVLASGFSPLPSYIMAMKCLGRAMMFLPRPNRVICFSPMSFSFHKPKSSAHSPVSGVEDALVGYLFGKKKATEAAHLVWKHVVQKGDTVIDATCGNGYDTLAMLKLVGDESCTGCVYGIDIQRDALINTSSLLDETVTRREKELVKLHCMCHSRMEEIVPKNSPVRLVAFNLGYLPGGDKNLITTPDTTLLALKSAMRILVAGGLISLVIYVGHPGGREELETMEAFVSGLSVENWTCCKFHMLNRVEAPVLVFLFKRKSREARGTKGEAHLSKL</sequence>
<dbReference type="Pfam" id="PF06962">
    <property type="entry name" value="rRNA_methylase"/>
    <property type="match status" value="1"/>
</dbReference>
<protein>
    <recommendedName>
        <fullName evidence="3">rRNA methylase YtqB</fullName>
    </recommendedName>
</protein>
<evidence type="ECO:0008006" key="3">
    <source>
        <dbReference type="Google" id="ProtNLM"/>
    </source>
</evidence>
<dbReference type="InterPro" id="IPR010719">
    <property type="entry name" value="MnmM_MeTrfase"/>
</dbReference>
<dbReference type="Proteomes" id="UP001159364">
    <property type="component" value="Linkage Group LG10"/>
</dbReference>